<dbReference type="EMBL" id="GBHO01022314">
    <property type="protein sequence ID" value="JAG21290.1"/>
    <property type="molecule type" value="Transcribed_RNA"/>
</dbReference>
<proteinExistence type="inferred from homology"/>
<dbReference type="EC" id="3.4.19.12" evidence="7"/>
<evidence type="ECO:0000256" key="5">
    <source>
        <dbReference type="ARBA" id="ARBA00022801"/>
    </source>
</evidence>
<dbReference type="InterPro" id="IPR038765">
    <property type="entry name" value="Papain-like_cys_pep_sf"/>
</dbReference>
<feature type="compositionally biased region" description="Polar residues" evidence="10">
    <location>
        <begin position="261"/>
        <end position="277"/>
    </location>
</feature>
<evidence type="ECO:0000256" key="4">
    <source>
        <dbReference type="ARBA" id="ARBA00022786"/>
    </source>
</evidence>
<keyword evidence="4 7" id="KW-0833">Ubl conjugation pathway</keyword>
<evidence type="ECO:0000256" key="8">
    <source>
        <dbReference type="PIRSR" id="PIRSR013503-1"/>
    </source>
</evidence>
<dbReference type="PANTHER" id="PTHR12931">
    <property type="entry name" value="UBIQUITIN THIOLESTERASE PROTEIN OTUB"/>
    <property type="match status" value="1"/>
</dbReference>
<dbReference type="GO" id="GO:0071108">
    <property type="term" value="P:protein K48-linked deubiquitination"/>
    <property type="evidence" value="ECO:0007669"/>
    <property type="project" value="TreeGrafter"/>
</dbReference>
<evidence type="ECO:0000313" key="12">
    <source>
        <dbReference type="EMBL" id="JAG21290.1"/>
    </source>
</evidence>
<dbReference type="GO" id="GO:0006508">
    <property type="term" value="P:proteolysis"/>
    <property type="evidence" value="ECO:0007669"/>
    <property type="project" value="UniProtKB-KW"/>
</dbReference>
<dbReference type="GO" id="GO:0004843">
    <property type="term" value="F:cysteine-type deubiquitinase activity"/>
    <property type="evidence" value="ECO:0007669"/>
    <property type="project" value="UniProtKB-UniRule"/>
</dbReference>
<dbReference type="PIRSF" id="PIRSF013503">
    <property type="entry name" value="Ubiquitin_thioesterase_Otubain"/>
    <property type="match status" value="1"/>
</dbReference>
<feature type="active site" evidence="8">
    <location>
        <position position="72"/>
    </location>
</feature>
<keyword evidence="3 7" id="KW-0645">Protease</keyword>
<dbReference type="PROSITE" id="PS50802">
    <property type="entry name" value="OTU"/>
    <property type="match status" value="1"/>
</dbReference>
<dbReference type="PANTHER" id="PTHR12931:SF15">
    <property type="entry name" value="UBIQUITIN THIOESTERASE OTUBAIN-LIKE"/>
    <property type="match status" value="1"/>
</dbReference>
<comment type="similarity">
    <text evidence="2 7">Belongs to the peptidase C65 family.</text>
</comment>
<feature type="region of interest" description="Disordered" evidence="10">
    <location>
        <begin position="258"/>
        <end position="277"/>
    </location>
</feature>
<feature type="active site" description="Nucleophile" evidence="8">
    <location>
        <position position="75"/>
    </location>
</feature>
<evidence type="ECO:0000256" key="9">
    <source>
        <dbReference type="PIRSR" id="PIRSR013503-2"/>
    </source>
</evidence>
<comment type="catalytic activity">
    <reaction evidence="1 7">
        <text>Thiol-dependent hydrolysis of ester, thioester, amide, peptide and isopeptide bonds formed by the C-terminal Gly of ubiquitin (a 76-residue protein attached to proteins as an intracellular targeting signal).</text>
        <dbReference type="EC" id="3.4.19.12"/>
    </reaction>
</comment>
<evidence type="ECO:0000256" key="7">
    <source>
        <dbReference type="PIRNR" id="PIRNR013503"/>
    </source>
</evidence>
<feature type="active site" evidence="8">
    <location>
        <position position="252"/>
    </location>
</feature>
<keyword evidence="6 7" id="KW-0788">Thiol protease</keyword>
<dbReference type="Gene3D" id="1.20.1300.20">
    <property type="entry name" value="Peptidase C65 Otubain, subdomain 2"/>
    <property type="match status" value="1"/>
</dbReference>
<dbReference type="GO" id="GO:0043130">
    <property type="term" value="F:ubiquitin binding"/>
    <property type="evidence" value="ECO:0007669"/>
    <property type="project" value="UniProtKB-UniRule"/>
</dbReference>
<feature type="domain" description="OTU" evidence="11">
    <location>
        <begin position="64"/>
        <end position="259"/>
    </location>
</feature>
<dbReference type="EMBL" id="GBRD01003641">
    <property type="protein sequence ID" value="JAG62180.1"/>
    <property type="molecule type" value="Transcribed_RNA"/>
</dbReference>
<feature type="site" description="Interacts with free ubiquitin" evidence="9">
    <location>
        <position position="220"/>
    </location>
</feature>
<keyword evidence="5 7" id="KW-0378">Hydrolase</keyword>
<evidence type="ECO:0000256" key="1">
    <source>
        <dbReference type="ARBA" id="ARBA00000707"/>
    </source>
</evidence>
<dbReference type="GO" id="GO:0005634">
    <property type="term" value="C:nucleus"/>
    <property type="evidence" value="ECO:0007669"/>
    <property type="project" value="TreeGrafter"/>
</dbReference>
<dbReference type="MEROPS" id="C65.001"/>
<dbReference type="InterPro" id="IPR042468">
    <property type="entry name" value="Peptidase_C65_otubain_sub1"/>
</dbReference>
<evidence type="ECO:0000256" key="3">
    <source>
        <dbReference type="ARBA" id="ARBA00022670"/>
    </source>
</evidence>
<gene>
    <name evidence="12" type="ORF">CM83_4995</name>
</gene>
<reference evidence="12" key="1">
    <citation type="journal article" date="2014" name="PLoS ONE">
        <title>Transcriptome-Based Identification of ABC Transporters in the Western Tarnished Plant Bug Lygus hesperus.</title>
        <authorList>
            <person name="Hull J.J."/>
            <person name="Chaney K."/>
            <person name="Geib S.M."/>
            <person name="Fabrick J.A."/>
            <person name="Brent C.S."/>
            <person name="Walsh D."/>
            <person name="Lavine L.C."/>
        </authorList>
    </citation>
    <scope>NUCLEOTIDE SEQUENCE</scope>
</reference>
<feature type="site" description="Interacts with free ubiquitin" evidence="9">
    <location>
        <position position="222"/>
    </location>
</feature>
<feature type="site" description="Interacts with free ubiquitin" evidence="9">
    <location>
        <position position="248"/>
    </location>
</feature>
<dbReference type="AlphaFoldDB" id="A0A0A9XVJ5"/>
<dbReference type="FunFam" id="1.20.1300.20:FF:000001">
    <property type="entry name" value="Ubiquitin thioesterase OTUB1"/>
    <property type="match status" value="1"/>
</dbReference>
<evidence type="ECO:0000256" key="2">
    <source>
        <dbReference type="ARBA" id="ARBA00006579"/>
    </source>
</evidence>
<dbReference type="InterPro" id="IPR016615">
    <property type="entry name" value="Otubain"/>
</dbReference>
<dbReference type="InterPro" id="IPR042467">
    <property type="entry name" value="Peptidase_C65_otubain_sub2"/>
</dbReference>
<evidence type="ECO:0000256" key="6">
    <source>
        <dbReference type="ARBA" id="ARBA00022807"/>
    </source>
</evidence>
<reference evidence="12" key="2">
    <citation type="submission" date="2014-07" db="EMBL/GenBank/DDBJ databases">
        <authorList>
            <person name="Hull J."/>
        </authorList>
    </citation>
    <scope>NUCLEOTIDE SEQUENCE</scope>
</reference>
<evidence type="ECO:0000256" key="10">
    <source>
        <dbReference type="SAM" id="MobiDB-lite"/>
    </source>
</evidence>
<evidence type="ECO:0000259" key="11">
    <source>
        <dbReference type="PROSITE" id="PS50802"/>
    </source>
</evidence>
<feature type="site" description="Interacts with free ubiquitin" evidence="9">
    <location>
        <position position="253"/>
    </location>
</feature>
<evidence type="ECO:0000313" key="13">
    <source>
        <dbReference type="EMBL" id="JAG62180.1"/>
    </source>
</evidence>
<dbReference type="InterPro" id="IPR019400">
    <property type="entry name" value="Peptidase_C65_otubain"/>
</dbReference>
<accession>A0A0A9XVJ5</accession>
<dbReference type="Gene3D" id="3.30.200.60">
    <property type="entry name" value="Peptidase C65 Otubain, subdomain 1"/>
    <property type="match status" value="1"/>
</dbReference>
<protein>
    <recommendedName>
        <fullName evidence="7">Ubiquitin thioesterase</fullName>
        <ecNumber evidence="7">3.4.19.12</ecNumber>
    </recommendedName>
</protein>
<reference evidence="13" key="3">
    <citation type="submission" date="2014-09" db="EMBL/GenBank/DDBJ databases">
        <authorList>
            <person name="Magalhaes I.L.F."/>
            <person name="Oliveira U."/>
            <person name="Santos F.R."/>
            <person name="Vidigal T.H.D.A."/>
            <person name="Brescovit A.D."/>
            <person name="Santos A.J."/>
        </authorList>
    </citation>
    <scope>NUCLEOTIDE SEQUENCE</scope>
</reference>
<sequence length="277" mass="31615">MSQRSENTPEQDEQISQQQREIEREIFRRVMLVGHQVPIEELAKEYEGDEIYLQKVNDLVTKYVSIRRVRPDGNCFFRGFVFAYLEHLCKHRDEFEQFLVATENNKERLLGLNYPEFTVEDITDGFGSVVAIASTGSKGIPELHRVFNDQASSDYVVSYLRLVVSAQLRDKEGFYKNFMENGKTVEEFCQTVVEPMNKESDHIHITALSVALNVGIRVRYMDRSIPGVNAHDFNGNGATGLPTVHLLYRPGHYDILYPRSPAQSTRSGVGNTDSKSD</sequence>
<name>A0A0A9XVJ5_LYGHE</name>
<dbReference type="Pfam" id="PF10275">
    <property type="entry name" value="Peptidase_C65"/>
    <property type="match status" value="1"/>
</dbReference>
<dbReference type="InterPro" id="IPR003323">
    <property type="entry name" value="OTU_dom"/>
</dbReference>
<dbReference type="SUPFAM" id="SSF54001">
    <property type="entry name" value="Cysteine proteinases"/>
    <property type="match status" value="1"/>
</dbReference>
<organism evidence="12">
    <name type="scientific">Lygus hesperus</name>
    <name type="common">Western plant bug</name>
    <dbReference type="NCBI Taxonomy" id="30085"/>
    <lineage>
        <taxon>Eukaryota</taxon>
        <taxon>Metazoa</taxon>
        <taxon>Ecdysozoa</taxon>
        <taxon>Arthropoda</taxon>
        <taxon>Hexapoda</taxon>
        <taxon>Insecta</taxon>
        <taxon>Pterygota</taxon>
        <taxon>Neoptera</taxon>
        <taxon>Paraneoptera</taxon>
        <taxon>Hemiptera</taxon>
        <taxon>Heteroptera</taxon>
        <taxon>Panheteroptera</taxon>
        <taxon>Cimicomorpha</taxon>
        <taxon>Miridae</taxon>
        <taxon>Mirini</taxon>
        <taxon>Lygus</taxon>
    </lineage>
</organism>